<feature type="domain" description="Pyrroline-5-carboxylate reductase catalytic N-terminal" evidence="1">
    <location>
        <begin position="2"/>
        <end position="87"/>
    </location>
</feature>
<organism evidence="2 3">
    <name type="scientific">Rhizobium hidalgonense</name>
    <dbReference type="NCBI Taxonomy" id="1538159"/>
    <lineage>
        <taxon>Bacteria</taxon>
        <taxon>Pseudomonadati</taxon>
        <taxon>Pseudomonadota</taxon>
        <taxon>Alphaproteobacteria</taxon>
        <taxon>Hyphomicrobiales</taxon>
        <taxon>Rhizobiaceae</taxon>
        <taxon>Rhizobium/Agrobacterium group</taxon>
        <taxon>Rhizobium</taxon>
    </lineage>
</organism>
<dbReference type="InterPro" id="IPR036291">
    <property type="entry name" value="NAD(P)-bd_dom_sf"/>
</dbReference>
<evidence type="ECO:0000259" key="1">
    <source>
        <dbReference type="Pfam" id="PF03807"/>
    </source>
</evidence>
<protein>
    <submittedName>
        <fullName evidence="2">NAD(P)-binding domain-containing protein</fullName>
    </submittedName>
</protein>
<reference evidence="2" key="1">
    <citation type="submission" date="2023-04" db="EMBL/GenBank/DDBJ databases">
        <title>Genomic characterization of faba bean (Vicia faba) microsymbionts in Mexican soils.</title>
        <authorList>
            <person name="Rivera Orduna F.N."/>
            <person name="Guevara-Luna J."/>
            <person name="Yan J."/>
            <person name="Arroyo-Herrera I."/>
            <person name="Li Y."/>
            <person name="Vasquez-Murrieta M.S."/>
            <person name="Wang E.T."/>
        </authorList>
    </citation>
    <scope>NUCLEOTIDE SEQUENCE</scope>
    <source>
        <strain evidence="2">CH26</strain>
    </source>
</reference>
<name>A0AAJ2H525_9HYPH</name>
<comment type="caution">
    <text evidence="2">The sequence shown here is derived from an EMBL/GenBank/DDBJ whole genome shotgun (WGS) entry which is preliminary data.</text>
</comment>
<dbReference type="InterPro" id="IPR028939">
    <property type="entry name" value="P5C_Rdtase_cat_N"/>
</dbReference>
<evidence type="ECO:0000313" key="3">
    <source>
        <dbReference type="Proteomes" id="UP001268610"/>
    </source>
</evidence>
<dbReference type="Gene3D" id="3.40.50.720">
    <property type="entry name" value="NAD(P)-binding Rossmann-like Domain"/>
    <property type="match status" value="1"/>
</dbReference>
<dbReference type="SUPFAM" id="SSF51735">
    <property type="entry name" value="NAD(P)-binding Rossmann-fold domains"/>
    <property type="match status" value="1"/>
</dbReference>
<dbReference type="AlphaFoldDB" id="A0AAJ2H525"/>
<dbReference type="PANTHER" id="PTHR40459:SF1">
    <property type="entry name" value="CONSERVED HYPOTHETICAL ALANINE AND LEUCINE RICH PROTEIN"/>
    <property type="match status" value="1"/>
</dbReference>
<evidence type="ECO:0000313" key="2">
    <source>
        <dbReference type="EMBL" id="MDR9777836.1"/>
    </source>
</evidence>
<gene>
    <name evidence="2" type="ORF">RJJ65_35460</name>
</gene>
<dbReference type="RefSeq" id="WP_310866015.1">
    <property type="nucleotide sequence ID" value="NZ_JAVLSF010000225.1"/>
</dbReference>
<accession>A0AAJ2H525</accession>
<dbReference type="EMBL" id="JAVLSF010000225">
    <property type="protein sequence ID" value="MDR9777836.1"/>
    <property type="molecule type" value="Genomic_DNA"/>
</dbReference>
<proteinExistence type="predicted"/>
<feature type="non-terminal residue" evidence="2">
    <location>
        <position position="124"/>
    </location>
</feature>
<dbReference type="Proteomes" id="UP001268610">
    <property type="component" value="Unassembled WGS sequence"/>
</dbReference>
<dbReference type="PANTHER" id="PTHR40459">
    <property type="entry name" value="CONSERVED HYPOTHETICAL ALANINE AND LEUCINE RICH PROTEIN"/>
    <property type="match status" value="1"/>
</dbReference>
<sequence length="124" mass="13103">MRISLIGSGNVATHLANALFVLEYKIVQVYSQTLQNAQVLASQVGATAINQLTALQAADLYIIAVTDAAIAPICNELAPLELKGAVVHTSGSTDISILKNVGSQHGVFYPLQTFSKTSNISFKT</sequence>
<dbReference type="Pfam" id="PF03807">
    <property type="entry name" value="F420_oxidored"/>
    <property type="match status" value="1"/>
</dbReference>